<dbReference type="PANTHER" id="PTHR24376:SF235">
    <property type="entry name" value="C2H2-TYPE DOMAIN-CONTAINING PROTEIN"/>
    <property type="match status" value="1"/>
</dbReference>
<feature type="compositionally biased region" description="Acidic residues" evidence="8">
    <location>
        <begin position="260"/>
        <end position="281"/>
    </location>
</feature>
<feature type="domain" description="C2H2-type" evidence="9">
    <location>
        <begin position="525"/>
        <end position="552"/>
    </location>
</feature>
<evidence type="ECO:0000313" key="10">
    <source>
        <dbReference type="EMBL" id="KAK7116315.1"/>
    </source>
</evidence>
<dbReference type="SUPFAM" id="SSF57667">
    <property type="entry name" value="beta-beta-alpha zinc fingers"/>
    <property type="match status" value="8"/>
</dbReference>
<comment type="subcellular location">
    <subcellularLocation>
        <location evidence="1">Nucleus</location>
    </subcellularLocation>
</comment>
<feature type="domain" description="C2H2-type" evidence="9">
    <location>
        <begin position="1045"/>
        <end position="1072"/>
    </location>
</feature>
<feature type="region of interest" description="Disordered" evidence="8">
    <location>
        <begin position="244"/>
        <end position="409"/>
    </location>
</feature>
<feature type="region of interest" description="Disordered" evidence="8">
    <location>
        <begin position="1"/>
        <end position="123"/>
    </location>
</feature>
<dbReference type="Proteomes" id="UP001374579">
    <property type="component" value="Unassembled WGS sequence"/>
</dbReference>
<organism evidence="10 11">
    <name type="scientific">Littorina saxatilis</name>
    <dbReference type="NCBI Taxonomy" id="31220"/>
    <lineage>
        <taxon>Eukaryota</taxon>
        <taxon>Metazoa</taxon>
        <taxon>Spiralia</taxon>
        <taxon>Lophotrochozoa</taxon>
        <taxon>Mollusca</taxon>
        <taxon>Gastropoda</taxon>
        <taxon>Caenogastropoda</taxon>
        <taxon>Littorinimorpha</taxon>
        <taxon>Littorinoidea</taxon>
        <taxon>Littorinidae</taxon>
        <taxon>Littorina</taxon>
    </lineage>
</organism>
<feature type="domain" description="C2H2-type" evidence="9">
    <location>
        <begin position="161"/>
        <end position="188"/>
    </location>
</feature>
<feature type="domain" description="C2H2-type" evidence="9">
    <location>
        <begin position="1016"/>
        <end position="1044"/>
    </location>
</feature>
<evidence type="ECO:0000256" key="2">
    <source>
        <dbReference type="ARBA" id="ARBA00022723"/>
    </source>
</evidence>
<dbReference type="FunFam" id="3.30.160.60:FF:000100">
    <property type="entry name" value="Zinc finger 45-like"/>
    <property type="match status" value="1"/>
</dbReference>
<feature type="compositionally biased region" description="Basic and acidic residues" evidence="8">
    <location>
        <begin position="282"/>
        <end position="294"/>
    </location>
</feature>
<feature type="domain" description="C2H2-type" evidence="9">
    <location>
        <begin position="470"/>
        <end position="498"/>
    </location>
</feature>
<keyword evidence="6" id="KW-0539">Nucleus</keyword>
<evidence type="ECO:0000256" key="5">
    <source>
        <dbReference type="ARBA" id="ARBA00022833"/>
    </source>
</evidence>
<feature type="compositionally biased region" description="Basic and acidic residues" evidence="8">
    <location>
        <begin position="16"/>
        <end position="27"/>
    </location>
</feature>
<sequence length="1110" mass="126658">MSGSARESTAEAVGQRLKEDTAGDHGDMSSVLVSENEENLEEQTSFENKKGVVFESEISCKSKEGSDGNCAEAERNASDDDQDDDATDEEYYENSEKDPERENNMAQKTSSNTSTPEIPFQPKPDEDIICPVCFDEFDVFLDLRQHLSTAGCQPETDAFRFECDHCGGCCEDVQEFKDHHLQHLGSKTFSCAACGTEFTTKQDLDGHMLVDASILNRLRSGKEMMNLPDLLCRTVVEVLSESAYLSNSRKQADSAIPWSENDDDDDDEGDEEEEETEEEEKEAAVGEKATRKDSEEEPDIEIDEVDEEFQGEEGLEDKEESEDSDLLSDTEQDLEEEEDVEDEISRIPQPFLSSSLTDDPLGCENEDSVTSQSLNSVEDLFDNSTNTSVSSNSRRKSKHPKQVQKNAQGMDADKVEVMIIKAEPLDDDTGLTGLFSTIADSLVCPMCGDKLSDKQKLVLHIAEHEKLFPYFCSLCDANFMEGRLLRAHVAAYHSANQSLQCQMCGMYFKLRGSLGTHMKYCRQAPACVVCGEHFAGGPDLEKHYYSHSVEERAASQFMSCSECGEVFVSTVQLREHQKKHGTSRPFSCELCNASFTHQKILDKHHEAHVHQEDCKCEICGVQLLTRSGYIAHLKGHKNNESLPAGLDAKLHELLARKVGSKKKKGKKRKKKREVEVDEENQDLTLDTEKYLKLVDDQLSSLESTSLEKSRNCGKSRLHSCPFCDLTFTSADGFQAHVFELHKDQARFVECEVCHRKIYGKEYLVQHRRTHASVTERFSCDQCSKVFRRKWSLETHRKIHTFKKFVRCDICGEEFRFISEVDKHKHRVHKYDRIQSFYECNLCGMKFATLSHLSIHSSHSHKPSEGKPFKCSKCPTVFTTCVEMKKHIYSSHDTSLCVGLTIKQEPTDMYEGNEDDKSNPLYGKVKKYVKKVVQNLPYETGQGEEAFTKIKTEPLDEDEMTEEMVKEGVASYNEHTRRRMSQSNMPRRYVCETCQKCFAAKSDLRTHIRTHTGETPYKCDYCDRAFKQRGHRKLHIQVTHTKDMPYTCDLCGQSYPTRYRYQIHVKRHSGIKEHQCQYCDKAYYTAGKLNEHKRKHHKDQFTQEHTDKETA</sequence>
<dbReference type="GO" id="GO:0005634">
    <property type="term" value="C:nucleus"/>
    <property type="evidence" value="ECO:0007669"/>
    <property type="project" value="UniProtKB-SubCell"/>
</dbReference>
<feature type="region of interest" description="Disordered" evidence="8">
    <location>
        <begin position="659"/>
        <end position="678"/>
    </location>
</feature>
<keyword evidence="3" id="KW-0677">Repeat</keyword>
<feature type="compositionally biased region" description="Basic and acidic residues" evidence="8">
    <location>
        <begin position="94"/>
        <end position="103"/>
    </location>
</feature>
<feature type="compositionally biased region" description="Acidic residues" evidence="8">
    <location>
        <begin position="295"/>
        <end position="342"/>
    </location>
</feature>
<dbReference type="GO" id="GO:0000978">
    <property type="term" value="F:RNA polymerase II cis-regulatory region sequence-specific DNA binding"/>
    <property type="evidence" value="ECO:0007669"/>
    <property type="project" value="TreeGrafter"/>
</dbReference>
<dbReference type="GO" id="GO:0001228">
    <property type="term" value="F:DNA-binding transcription activator activity, RNA polymerase II-specific"/>
    <property type="evidence" value="ECO:0007669"/>
    <property type="project" value="TreeGrafter"/>
</dbReference>
<protein>
    <recommendedName>
        <fullName evidence="9">C2H2-type domain-containing protein</fullName>
    </recommendedName>
</protein>
<dbReference type="PROSITE" id="PS00028">
    <property type="entry name" value="ZINC_FINGER_C2H2_1"/>
    <property type="match status" value="17"/>
</dbReference>
<feature type="domain" description="C2H2-type" evidence="9">
    <location>
        <begin position="837"/>
        <end position="865"/>
    </location>
</feature>
<dbReference type="InterPro" id="IPR036236">
    <property type="entry name" value="Znf_C2H2_sf"/>
</dbReference>
<dbReference type="Pfam" id="PF00096">
    <property type="entry name" value="zf-C2H2"/>
    <property type="match status" value="4"/>
</dbReference>
<feature type="compositionally biased region" description="Basic residues" evidence="8">
    <location>
        <begin position="393"/>
        <end position="402"/>
    </location>
</feature>
<feature type="domain" description="C2H2-type" evidence="9">
    <location>
        <begin position="1073"/>
        <end position="1100"/>
    </location>
</feature>
<feature type="compositionally biased region" description="Basic and acidic residues" evidence="8">
    <location>
        <begin position="47"/>
        <end position="78"/>
    </location>
</feature>
<feature type="compositionally biased region" description="Polar residues" evidence="8">
    <location>
        <begin position="104"/>
        <end position="116"/>
    </location>
</feature>
<dbReference type="PANTHER" id="PTHR24376">
    <property type="entry name" value="ZINC FINGER PROTEIN"/>
    <property type="match status" value="1"/>
</dbReference>
<keyword evidence="5" id="KW-0862">Zinc</keyword>
<feature type="domain" description="C2H2-type" evidence="9">
    <location>
        <begin position="586"/>
        <end position="613"/>
    </location>
</feature>
<dbReference type="AlphaFoldDB" id="A0AAN9GRM4"/>
<feature type="domain" description="C2H2-type" evidence="9">
    <location>
        <begin position="558"/>
        <end position="585"/>
    </location>
</feature>
<dbReference type="Pfam" id="PF12874">
    <property type="entry name" value="zf-met"/>
    <property type="match status" value="2"/>
</dbReference>
<gene>
    <name evidence="10" type="ORF">V1264_002019</name>
</gene>
<proteinExistence type="predicted"/>
<dbReference type="SMART" id="SM00355">
    <property type="entry name" value="ZnF_C2H2"/>
    <property type="match status" value="20"/>
</dbReference>
<feature type="domain" description="C2H2-type" evidence="9">
    <location>
        <begin position="805"/>
        <end position="833"/>
    </location>
</feature>
<feature type="compositionally biased region" description="Acidic residues" evidence="8">
    <location>
        <begin position="79"/>
        <end position="93"/>
    </location>
</feature>
<feature type="domain" description="C2H2-type" evidence="9">
    <location>
        <begin position="777"/>
        <end position="804"/>
    </location>
</feature>
<accession>A0AAN9GRM4</accession>
<name>A0AAN9GRM4_9CAEN</name>
<evidence type="ECO:0000259" key="9">
    <source>
        <dbReference type="PROSITE" id="PS50157"/>
    </source>
</evidence>
<keyword evidence="4 7" id="KW-0863">Zinc-finger</keyword>
<evidence type="ECO:0000256" key="6">
    <source>
        <dbReference type="ARBA" id="ARBA00023242"/>
    </source>
</evidence>
<dbReference type="InterPro" id="IPR013087">
    <property type="entry name" value="Znf_C2H2_type"/>
</dbReference>
<dbReference type="FunFam" id="3.30.160.60:FF:000072">
    <property type="entry name" value="zinc finger protein 143 isoform X1"/>
    <property type="match status" value="1"/>
</dbReference>
<dbReference type="PROSITE" id="PS50157">
    <property type="entry name" value="ZINC_FINGER_C2H2_2"/>
    <property type="match status" value="13"/>
</dbReference>
<keyword evidence="11" id="KW-1185">Reference proteome</keyword>
<evidence type="ECO:0000313" key="11">
    <source>
        <dbReference type="Proteomes" id="UP001374579"/>
    </source>
</evidence>
<reference evidence="10 11" key="1">
    <citation type="submission" date="2024-02" db="EMBL/GenBank/DDBJ databases">
        <title>Chromosome-scale genome assembly of the rough periwinkle Littorina saxatilis.</title>
        <authorList>
            <person name="De Jode A."/>
            <person name="Faria R."/>
            <person name="Formenti G."/>
            <person name="Sims Y."/>
            <person name="Smith T.P."/>
            <person name="Tracey A."/>
            <person name="Wood J.M.D."/>
            <person name="Zagrodzka Z.B."/>
            <person name="Johannesson K."/>
            <person name="Butlin R.K."/>
            <person name="Leder E.H."/>
        </authorList>
    </citation>
    <scope>NUCLEOTIDE SEQUENCE [LARGE SCALE GENOMIC DNA]</scope>
    <source>
        <strain evidence="10">Snail1</strain>
        <tissue evidence="10">Muscle</tissue>
    </source>
</reference>
<feature type="domain" description="C2H2-type" evidence="9">
    <location>
        <begin position="988"/>
        <end position="1015"/>
    </location>
</feature>
<keyword evidence="2" id="KW-0479">Metal-binding</keyword>
<dbReference type="GO" id="GO:0008270">
    <property type="term" value="F:zinc ion binding"/>
    <property type="evidence" value="ECO:0007669"/>
    <property type="project" value="UniProtKB-KW"/>
</dbReference>
<dbReference type="Gene3D" id="3.30.160.60">
    <property type="entry name" value="Classic Zinc Finger"/>
    <property type="match status" value="10"/>
</dbReference>
<evidence type="ECO:0000256" key="1">
    <source>
        <dbReference type="ARBA" id="ARBA00004123"/>
    </source>
</evidence>
<evidence type="ECO:0000256" key="7">
    <source>
        <dbReference type="PROSITE-ProRule" id="PRU00042"/>
    </source>
</evidence>
<dbReference type="EMBL" id="JBAMIC010000001">
    <property type="protein sequence ID" value="KAK7116315.1"/>
    <property type="molecule type" value="Genomic_DNA"/>
</dbReference>
<feature type="compositionally biased region" description="Basic residues" evidence="8">
    <location>
        <begin position="659"/>
        <end position="671"/>
    </location>
</feature>
<evidence type="ECO:0000256" key="8">
    <source>
        <dbReference type="SAM" id="MobiDB-lite"/>
    </source>
</evidence>
<evidence type="ECO:0000256" key="4">
    <source>
        <dbReference type="ARBA" id="ARBA00022771"/>
    </source>
</evidence>
<comment type="caution">
    <text evidence="10">The sequence shown here is derived from an EMBL/GenBank/DDBJ whole genome shotgun (WGS) entry which is preliminary data.</text>
</comment>
<feature type="domain" description="C2H2-type" evidence="9">
    <location>
        <begin position="748"/>
        <end position="775"/>
    </location>
</feature>
<evidence type="ECO:0000256" key="3">
    <source>
        <dbReference type="ARBA" id="ARBA00022737"/>
    </source>
</evidence>